<dbReference type="GO" id="GO:0005576">
    <property type="term" value="C:extracellular region"/>
    <property type="evidence" value="ECO:0007669"/>
    <property type="project" value="TreeGrafter"/>
</dbReference>
<keyword evidence="9" id="KW-0326">Glycosidase</keyword>
<comment type="function">
    <text evidence="11">Glucosidase involved in the degradation of cellulosic biomass. Active on lichenan.</text>
</comment>
<dbReference type="GO" id="GO:0009251">
    <property type="term" value="P:glucan catabolic process"/>
    <property type="evidence" value="ECO:0007669"/>
    <property type="project" value="TreeGrafter"/>
</dbReference>
<feature type="chain" id="PRO_5042224974" description="Exo-1,3-beta-glucanase D" evidence="13">
    <location>
        <begin position="26"/>
        <end position="902"/>
    </location>
</feature>
<comment type="caution">
    <text evidence="16">The sequence shown here is derived from an EMBL/GenBank/DDBJ whole genome shotgun (WGS) entry which is preliminary data.</text>
</comment>
<dbReference type="GO" id="GO:0005886">
    <property type="term" value="C:plasma membrane"/>
    <property type="evidence" value="ECO:0007669"/>
    <property type="project" value="UniProtKB-SubCell"/>
</dbReference>
<proteinExistence type="predicted"/>
<dbReference type="SUPFAM" id="SSF51445">
    <property type="entry name" value="(Trans)glycosidases"/>
    <property type="match status" value="1"/>
</dbReference>
<dbReference type="AlphaFoldDB" id="A0AAE3IR65"/>
<dbReference type="InterPro" id="IPR001547">
    <property type="entry name" value="Glyco_hydro_5"/>
</dbReference>
<evidence type="ECO:0000256" key="2">
    <source>
        <dbReference type="ARBA" id="ARBA00022475"/>
    </source>
</evidence>
<dbReference type="Gene3D" id="2.60.120.430">
    <property type="entry name" value="Galactose-binding lectin"/>
    <property type="match status" value="2"/>
</dbReference>
<evidence type="ECO:0000256" key="7">
    <source>
        <dbReference type="ARBA" id="ARBA00023136"/>
    </source>
</evidence>
<dbReference type="PANTHER" id="PTHR31297:SF34">
    <property type="entry name" value="GLUCAN 1,3-BETA-GLUCOSIDASE 2"/>
    <property type="match status" value="1"/>
</dbReference>
<keyword evidence="10" id="KW-0961">Cell wall biogenesis/degradation</keyword>
<keyword evidence="5" id="KW-0735">Signal-anchor</keyword>
<sequence length="902" mass="100798">MKKRVFPIFLSLLLIISLIPAPIHAEISEGDVLFQDFEGDSPIFSETANTRGTITSEDVFSGNNSLKYEVLASGDPNETAGSISIAAKDGAVDASAMKYLIFSINDTQGSNTIKVSLTDASGKSTSFGWQSPSTTKNTWVYYQIPLSNFSGIDLANVSEVRIGQWNSGVYYIDDIYFSTKNPPVPLVAPTATPSGEYEDYVVVEVKSQHSNFPIFYTTDGSTPDKSSTQYSGLLRFDNNTTLKAVVYNPDYDSYSDVSTYEYIVHTDSDSQKPMATPISGTYAEPQVVSLSTIVSDAKIYYTLDGSTPTVSSKEYTAPITISKHTTLKAITIKDGIQSDVSVFTYTISKKTTPFLKANGKTLRTNFGSGDEVVLRGTNAGGWLVMEQWMTPTDSPDLLTTINTLTDRFGEDAAWELLDVYQDHYWTKDDFDNLKAEGMNSVRLPFTYFDMLNEDGTLKESAFKRLDWFIKEASKRKLYVILDMHGAPGSQNGKDHSGDITYPDKGNLYGNEENMKKTIYLWTEIAKRYKDEKYVAGYDLLNEPGGASGIEQFTFYDQLYQAVRSVDTNHVLFIEAIWDPANLPNPELYHWENVAYSYHFYNWDNIDSFSSQKNFIDSKVKLVNAANYDVPLYVGEFTMFNNIQSWDYALKVFEEQGWSYSTWTYKATGNGTSWGLYTGEPERVNIYNDSFEVIKEKWSSISTTQAYTRNDYFADILRNYASPAMRESDERSLLANFEGLDANTEFVTGETVAASLDVTNKSAGEASVKLEITASSDTSENYFSLMAPDKKTFDLSDAKNSYPKYLMVDVYQQTGENQIATITVIDKNGNQSSGKTQANTTARSGEWSKIHVLLNSLTGDADMSKIVEIRIAFDDTGVYHLDNIFIGQSFANNVPDINKKGKH</sequence>
<evidence type="ECO:0000259" key="15">
    <source>
        <dbReference type="Pfam" id="PF13290"/>
    </source>
</evidence>
<keyword evidence="8" id="KW-0325">Glycoprotein</keyword>
<evidence type="ECO:0000313" key="17">
    <source>
        <dbReference type="Proteomes" id="UP001209318"/>
    </source>
</evidence>
<dbReference type="GO" id="GO:0009986">
    <property type="term" value="C:cell surface"/>
    <property type="evidence" value="ECO:0007669"/>
    <property type="project" value="TreeGrafter"/>
</dbReference>
<dbReference type="Pfam" id="PF13290">
    <property type="entry name" value="CHB_HEX_C_1"/>
    <property type="match status" value="2"/>
</dbReference>
<dbReference type="RefSeq" id="WP_263071876.1">
    <property type="nucleotide sequence ID" value="NZ_JAOUSF010000001.1"/>
</dbReference>
<keyword evidence="6" id="KW-1133">Transmembrane helix</keyword>
<keyword evidence="7" id="KW-0472">Membrane</keyword>
<evidence type="ECO:0000256" key="3">
    <source>
        <dbReference type="ARBA" id="ARBA00022692"/>
    </source>
</evidence>
<dbReference type="InterPro" id="IPR059177">
    <property type="entry name" value="GH29D-like_dom"/>
</dbReference>
<evidence type="ECO:0000256" key="5">
    <source>
        <dbReference type="ARBA" id="ARBA00022968"/>
    </source>
</evidence>
<dbReference type="InterPro" id="IPR017853">
    <property type="entry name" value="GH"/>
</dbReference>
<evidence type="ECO:0000256" key="9">
    <source>
        <dbReference type="ARBA" id="ARBA00023295"/>
    </source>
</evidence>
<accession>A0AAE3IR65</accession>
<evidence type="ECO:0000256" key="4">
    <source>
        <dbReference type="ARBA" id="ARBA00022801"/>
    </source>
</evidence>
<dbReference type="Gene3D" id="3.20.20.80">
    <property type="entry name" value="Glycosidases"/>
    <property type="match status" value="1"/>
</dbReference>
<keyword evidence="3" id="KW-0812">Transmembrane</keyword>
<dbReference type="SUPFAM" id="SSF49785">
    <property type="entry name" value="Galactose-binding domain-like"/>
    <property type="match status" value="1"/>
</dbReference>
<dbReference type="GO" id="GO:0008422">
    <property type="term" value="F:beta-glucosidase activity"/>
    <property type="evidence" value="ECO:0007669"/>
    <property type="project" value="TreeGrafter"/>
</dbReference>
<dbReference type="GO" id="GO:0071555">
    <property type="term" value="P:cell wall organization"/>
    <property type="evidence" value="ECO:0007669"/>
    <property type="project" value="UniProtKB-KW"/>
</dbReference>
<evidence type="ECO:0000256" key="8">
    <source>
        <dbReference type="ARBA" id="ARBA00023180"/>
    </source>
</evidence>
<comment type="subcellular location">
    <subcellularLocation>
        <location evidence="1">Cell membrane</location>
        <topology evidence="1">Single-pass type II membrane protein</topology>
    </subcellularLocation>
</comment>
<keyword evidence="2" id="KW-1003">Cell membrane</keyword>
<keyword evidence="13" id="KW-0732">Signal</keyword>
<keyword evidence="17" id="KW-1185">Reference proteome</keyword>
<dbReference type="InterPro" id="IPR008979">
    <property type="entry name" value="Galactose-bd-like_sf"/>
</dbReference>
<dbReference type="Pfam" id="PF00150">
    <property type="entry name" value="Cellulase"/>
    <property type="match status" value="1"/>
</dbReference>
<evidence type="ECO:0000256" key="13">
    <source>
        <dbReference type="SAM" id="SignalP"/>
    </source>
</evidence>
<reference evidence="16" key="1">
    <citation type="submission" date="2022-10" db="EMBL/GenBank/DDBJ databases">
        <title>Description of Fervidibacillus gen. nov. in the family Fervidibacillaceae fam. nov. with two species, Fervidibacillus albus sp. nov., and Fervidibacillus halotolerans sp. nov., isolated from tidal flat sediments.</title>
        <authorList>
            <person name="Kwon K.K."/>
            <person name="Yang S.-H."/>
        </authorList>
    </citation>
    <scope>NUCLEOTIDE SEQUENCE</scope>
    <source>
        <strain evidence="16">JCM 19140</strain>
    </source>
</reference>
<dbReference type="EMBL" id="JAOUSF010000001">
    <property type="protein sequence ID" value="MCU9612692.1"/>
    <property type="molecule type" value="Genomic_DNA"/>
</dbReference>
<dbReference type="PANTHER" id="PTHR31297">
    <property type="entry name" value="GLUCAN ENDO-1,6-BETA-GLUCOSIDASE B"/>
    <property type="match status" value="1"/>
</dbReference>
<organism evidence="16 17">
    <name type="scientific">Perspicuibacillus lycopersici</name>
    <dbReference type="NCBI Taxonomy" id="1325689"/>
    <lineage>
        <taxon>Bacteria</taxon>
        <taxon>Bacillati</taxon>
        <taxon>Bacillota</taxon>
        <taxon>Bacilli</taxon>
        <taxon>Bacillales</taxon>
        <taxon>Bacillaceae</taxon>
        <taxon>Perspicuibacillus</taxon>
    </lineage>
</organism>
<evidence type="ECO:0000259" key="14">
    <source>
        <dbReference type="Pfam" id="PF00150"/>
    </source>
</evidence>
<feature type="domain" description="Glycoside hydrolase family 5" evidence="14">
    <location>
        <begin position="423"/>
        <end position="666"/>
    </location>
</feature>
<gene>
    <name evidence="16" type="ORF">OEV98_03820</name>
</gene>
<keyword evidence="4" id="KW-0378">Hydrolase</keyword>
<dbReference type="InterPro" id="IPR050386">
    <property type="entry name" value="Glycosyl_hydrolase_5"/>
</dbReference>
<name>A0AAE3IR65_9BACI</name>
<protein>
    <recommendedName>
        <fullName evidence="12">Exo-1,3-beta-glucanase D</fullName>
    </recommendedName>
</protein>
<evidence type="ECO:0000256" key="6">
    <source>
        <dbReference type="ARBA" id="ARBA00022989"/>
    </source>
</evidence>
<evidence type="ECO:0000256" key="1">
    <source>
        <dbReference type="ARBA" id="ARBA00004401"/>
    </source>
</evidence>
<evidence type="ECO:0000256" key="11">
    <source>
        <dbReference type="ARBA" id="ARBA00037126"/>
    </source>
</evidence>
<evidence type="ECO:0000256" key="12">
    <source>
        <dbReference type="ARBA" id="ARBA00041260"/>
    </source>
</evidence>
<feature type="domain" description="GH29D-like beta-sandwich" evidence="15">
    <location>
        <begin position="193"/>
        <end position="257"/>
    </location>
</feature>
<evidence type="ECO:0000313" key="16">
    <source>
        <dbReference type="EMBL" id="MCU9612692.1"/>
    </source>
</evidence>
<feature type="signal peptide" evidence="13">
    <location>
        <begin position="1"/>
        <end position="25"/>
    </location>
</feature>
<feature type="domain" description="GH29D-like beta-sandwich" evidence="15">
    <location>
        <begin position="279"/>
        <end position="338"/>
    </location>
</feature>
<dbReference type="Proteomes" id="UP001209318">
    <property type="component" value="Unassembled WGS sequence"/>
</dbReference>
<evidence type="ECO:0000256" key="10">
    <source>
        <dbReference type="ARBA" id="ARBA00023316"/>
    </source>
</evidence>